<evidence type="ECO:0000259" key="2">
    <source>
        <dbReference type="Pfam" id="PF13577"/>
    </source>
</evidence>
<proteinExistence type="predicted"/>
<organism evidence="3 4">
    <name type="scientific">Novosphingobium album</name>
    <name type="common">ex Liu et al. 2023</name>
    <dbReference type="NCBI Taxonomy" id="3031130"/>
    <lineage>
        <taxon>Bacteria</taxon>
        <taxon>Pseudomonadati</taxon>
        <taxon>Pseudomonadota</taxon>
        <taxon>Alphaproteobacteria</taxon>
        <taxon>Sphingomonadales</taxon>
        <taxon>Sphingomonadaceae</taxon>
        <taxon>Novosphingobium</taxon>
    </lineage>
</organism>
<evidence type="ECO:0000313" key="4">
    <source>
        <dbReference type="Proteomes" id="UP001216253"/>
    </source>
</evidence>
<gene>
    <name evidence="3" type="ORF">PYV00_18210</name>
</gene>
<dbReference type="Pfam" id="PF13577">
    <property type="entry name" value="SnoaL_4"/>
    <property type="match status" value="1"/>
</dbReference>
<keyword evidence="4" id="KW-1185">Reference proteome</keyword>
<reference evidence="3 4" key="1">
    <citation type="submission" date="2023-03" db="EMBL/GenBank/DDBJ databases">
        <title>NovoSphingobium album sp. nov. isolated from polycyclic aromatic hydrocarbons- and heavy-metal polluted soil.</title>
        <authorList>
            <person name="Liu Z."/>
            <person name="Wang K."/>
        </authorList>
    </citation>
    <scope>NUCLEOTIDE SEQUENCE [LARGE SCALE GENOMIC DNA]</scope>
    <source>
        <strain evidence="3 4">H3SJ31-1</strain>
    </source>
</reference>
<sequence length="187" mass="20855">MNLNRQDGLDTDALREIVDRQQIWDCLLRYARGMDRLDEELALSAYHPGAIEDHGAVIAPCEVFVPQVIAFHRRMERVTQHILTNHSCEIAGDVAHCETYTHCFSVMPEGPSRIGFGRFVDRLERRDGRWGIASRVSVPEGAIEAPALDDRAGMVDLPGTLGKPARDRSDPSYLRPLPLDRAAPAEA</sequence>
<dbReference type="Proteomes" id="UP001216253">
    <property type="component" value="Unassembled WGS sequence"/>
</dbReference>
<dbReference type="CDD" id="cd00531">
    <property type="entry name" value="NTF2_like"/>
    <property type="match status" value="1"/>
</dbReference>
<comment type="caution">
    <text evidence="3">The sequence shown here is derived from an EMBL/GenBank/DDBJ whole genome shotgun (WGS) entry which is preliminary data.</text>
</comment>
<protein>
    <submittedName>
        <fullName evidence="3">Nuclear transport factor 2 family protein</fullName>
    </submittedName>
</protein>
<dbReference type="InterPro" id="IPR037401">
    <property type="entry name" value="SnoaL-like"/>
</dbReference>
<dbReference type="EMBL" id="JARESE010000062">
    <property type="protein sequence ID" value="MDE8653638.1"/>
    <property type="molecule type" value="Genomic_DNA"/>
</dbReference>
<feature type="region of interest" description="Disordered" evidence="1">
    <location>
        <begin position="153"/>
        <end position="187"/>
    </location>
</feature>
<dbReference type="RefSeq" id="WP_275229720.1">
    <property type="nucleotide sequence ID" value="NZ_JARESE010000062.1"/>
</dbReference>
<accession>A0ABT5WUT6</accession>
<name>A0ABT5WUT6_9SPHN</name>
<feature type="domain" description="SnoaL-like" evidence="2">
    <location>
        <begin position="16"/>
        <end position="135"/>
    </location>
</feature>
<dbReference type="InterPro" id="IPR032710">
    <property type="entry name" value="NTF2-like_dom_sf"/>
</dbReference>
<evidence type="ECO:0000256" key="1">
    <source>
        <dbReference type="SAM" id="MobiDB-lite"/>
    </source>
</evidence>
<dbReference type="SUPFAM" id="SSF54427">
    <property type="entry name" value="NTF2-like"/>
    <property type="match status" value="1"/>
</dbReference>
<dbReference type="Gene3D" id="3.10.450.50">
    <property type="match status" value="1"/>
</dbReference>
<evidence type="ECO:0000313" key="3">
    <source>
        <dbReference type="EMBL" id="MDE8653638.1"/>
    </source>
</evidence>